<dbReference type="GO" id="GO:0000226">
    <property type="term" value="P:microtubule cytoskeleton organization"/>
    <property type="evidence" value="ECO:0007669"/>
    <property type="project" value="TreeGrafter"/>
</dbReference>
<evidence type="ECO:0000256" key="1">
    <source>
        <dbReference type="ARBA" id="ARBA00022574"/>
    </source>
</evidence>
<feature type="region of interest" description="Disordered" evidence="3">
    <location>
        <begin position="103"/>
        <end position="127"/>
    </location>
</feature>
<comment type="caution">
    <text evidence="4">The sequence shown here is derived from an EMBL/GenBank/DDBJ whole genome shotgun (WGS) entry which is preliminary data.</text>
</comment>
<reference evidence="4" key="1">
    <citation type="submission" date="2023-11" db="EMBL/GenBank/DDBJ databases">
        <title>Genome assemblies of two species of porcelain crab, Petrolisthes cinctipes and Petrolisthes manimaculis (Anomura: Porcellanidae).</title>
        <authorList>
            <person name="Angst P."/>
        </authorList>
    </citation>
    <scope>NUCLEOTIDE SEQUENCE</scope>
    <source>
        <strain evidence="4">PB745_02</strain>
        <tissue evidence="4">Gill</tissue>
    </source>
</reference>
<dbReference type="EMBL" id="JAWZYT010006541">
    <property type="protein sequence ID" value="KAK4287994.1"/>
    <property type="molecule type" value="Genomic_DNA"/>
</dbReference>
<gene>
    <name evidence="4" type="ORF">Pmani_038951</name>
</gene>
<evidence type="ECO:0000313" key="4">
    <source>
        <dbReference type="EMBL" id="KAK4287994.1"/>
    </source>
</evidence>
<proteinExistence type="predicted"/>
<accession>A0AAE1NDD4</accession>
<dbReference type="PANTHER" id="PTHR13720:SF55">
    <property type="entry name" value="ECHINODERM MICROTUBULE-ASSOCIATED PROTEIN-LIKE CG42247"/>
    <property type="match status" value="1"/>
</dbReference>
<evidence type="ECO:0000256" key="2">
    <source>
        <dbReference type="ARBA" id="ARBA00022737"/>
    </source>
</evidence>
<dbReference type="AlphaFoldDB" id="A0AAE1NDD4"/>
<evidence type="ECO:0000313" key="5">
    <source>
        <dbReference type="Proteomes" id="UP001292094"/>
    </source>
</evidence>
<keyword evidence="1" id="KW-0853">WD repeat</keyword>
<feature type="compositionally biased region" description="Low complexity" evidence="3">
    <location>
        <begin position="103"/>
        <end position="118"/>
    </location>
</feature>
<protein>
    <submittedName>
        <fullName evidence="4">Uncharacterized protein</fullName>
    </submittedName>
</protein>
<dbReference type="GO" id="GO:0008017">
    <property type="term" value="F:microtubule binding"/>
    <property type="evidence" value="ECO:0007669"/>
    <property type="project" value="TreeGrafter"/>
</dbReference>
<dbReference type="Proteomes" id="UP001292094">
    <property type="component" value="Unassembled WGS sequence"/>
</dbReference>
<evidence type="ECO:0000256" key="3">
    <source>
        <dbReference type="SAM" id="MobiDB-lite"/>
    </source>
</evidence>
<dbReference type="PANTHER" id="PTHR13720">
    <property type="entry name" value="WD-40 REPEAT PROTEIN"/>
    <property type="match status" value="1"/>
</dbReference>
<keyword evidence="5" id="KW-1185">Reference proteome</keyword>
<sequence length="265" mass="30318">MTGSQPLSCIDWSTSGRYIQTLTADYDIVYWSLVELTKVKTNQEIRNEAWASHTCPLGFMVHGIWAGGREAPVMVTVDRGPRGDVLASGTRMDLLDYTGTQCSTPTPDTTNTKCTPHTSQPSASHTPTTISTALEEQTRLSCVGGFLSLTALPTSDDVTVCLHSGVCFEYLETDCFEYLETDCFEYLETDCFEYLETDCFEYLETDCFEYLETDCFEYLETDCFEYLETDCFEYQETDCFEYLETDCFEYQETDCFEYQETDCFE</sequence>
<dbReference type="GO" id="GO:0072686">
    <property type="term" value="C:mitotic spindle"/>
    <property type="evidence" value="ECO:0007669"/>
    <property type="project" value="TreeGrafter"/>
</dbReference>
<dbReference type="Gene3D" id="2.130.10.10">
    <property type="entry name" value="YVTN repeat-like/Quinoprotein amine dehydrogenase"/>
    <property type="match status" value="1"/>
</dbReference>
<dbReference type="InterPro" id="IPR050630">
    <property type="entry name" value="WD_repeat_EMAP"/>
</dbReference>
<keyword evidence="2" id="KW-0677">Repeat</keyword>
<dbReference type="InterPro" id="IPR015943">
    <property type="entry name" value="WD40/YVTN_repeat-like_dom_sf"/>
</dbReference>
<name>A0AAE1NDD4_9EUCA</name>
<organism evidence="4 5">
    <name type="scientific">Petrolisthes manimaculis</name>
    <dbReference type="NCBI Taxonomy" id="1843537"/>
    <lineage>
        <taxon>Eukaryota</taxon>
        <taxon>Metazoa</taxon>
        <taxon>Ecdysozoa</taxon>
        <taxon>Arthropoda</taxon>
        <taxon>Crustacea</taxon>
        <taxon>Multicrustacea</taxon>
        <taxon>Malacostraca</taxon>
        <taxon>Eumalacostraca</taxon>
        <taxon>Eucarida</taxon>
        <taxon>Decapoda</taxon>
        <taxon>Pleocyemata</taxon>
        <taxon>Anomura</taxon>
        <taxon>Galatheoidea</taxon>
        <taxon>Porcellanidae</taxon>
        <taxon>Petrolisthes</taxon>
    </lineage>
</organism>